<accession>A0A258FSD7</accession>
<sequence>MKSFALALVASLAVAGASQAQQSPPSQAIPQAGETVFVQAGRLLADPETGVVLRDKTLVIVGGRVTEIRDGFVSGDGGEGNVVDLRQHFVLPGLIDSHVHLTSQQNPNARLMGVTESEADRAILGAQYARRTLMAGFTTVADLGGSNNAVFALRDGIAAGQVPGPRVIASGSSVSIHGGHGDVNGYSEEIMHLFSGESICSGPEDCMRAVRTQVRAGADVIKITATGGVLSNTAAGLAQQFTDAELAAIVEVGHRMGRRVTAHAHGVDGINAFLRAGGDSIEHGTYLDDASIRLFRDNDAYLVPTLLAGDFVARIASSPGNFFTPAQTAKALEVGPKMVDMAARAHAGGVRIAFGTDSGVSAHGDNAQEFALLVRAGMTPLEAVQSATVVAAEHLGLSNEAGRIAPGMPADIIAVDGDPLADVTVLEDMDFVMRGGVVHRND</sequence>
<name>A0A258FSD7_9CAUL</name>
<protein>
    <submittedName>
        <fullName evidence="3">Xaa-Pro dipeptidase</fullName>
    </submittedName>
</protein>
<dbReference type="Pfam" id="PF01979">
    <property type="entry name" value="Amidohydro_1"/>
    <property type="match status" value="1"/>
</dbReference>
<keyword evidence="1" id="KW-0732">Signal</keyword>
<dbReference type="InterPro" id="IPR051781">
    <property type="entry name" value="Metallo-dep_Hydrolase"/>
</dbReference>
<proteinExistence type="predicted"/>
<dbReference type="Gene3D" id="2.30.40.10">
    <property type="entry name" value="Urease, subunit C, domain 1"/>
    <property type="match status" value="1"/>
</dbReference>
<dbReference type="PANTHER" id="PTHR43135">
    <property type="entry name" value="ALPHA-D-RIBOSE 1-METHYLPHOSPHONATE 5-TRIPHOSPHATE DIPHOSPHATASE"/>
    <property type="match status" value="1"/>
</dbReference>
<feature type="domain" description="Amidohydrolase-related" evidence="2">
    <location>
        <begin position="89"/>
        <end position="436"/>
    </location>
</feature>
<dbReference type="CDD" id="cd01299">
    <property type="entry name" value="Met_dep_hydrolase_A"/>
    <property type="match status" value="1"/>
</dbReference>
<reference evidence="3 4" key="1">
    <citation type="submission" date="2017-03" db="EMBL/GenBank/DDBJ databases">
        <title>Lifting the veil on microbial sulfur biogeochemistry in mining wastewaters.</title>
        <authorList>
            <person name="Kantor R.S."/>
            <person name="Colenbrander Nelson T."/>
            <person name="Marshall S."/>
            <person name="Bennett D."/>
            <person name="Apte S."/>
            <person name="Camacho D."/>
            <person name="Thomas B.C."/>
            <person name="Warren L.A."/>
            <person name="Banfield J.F."/>
        </authorList>
    </citation>
    <scope>NUCLEOTIDE SEQUENCE [LARGE SCALE GENOMIC DNA]</scope>
    <source>
        <strain evidence="3">32-69-9</strain>
    </source>
</reference>
<dbReference type="Gene3D" id="3.20.20.140">
    <property type="entry name" value="Metal-dependent hydrolases"/>
    <property type="match status" value="1"/>
</dbReference>
<evidence type="ECO:0000259" key="2">
    <source>
        <dbReference type="Pfam" id="PF01979"/>
    </source>
</evidence>
<dbReference type="EMBL" id="NCEB01000005">
    <property type="protein sequence ID" value="OYX35236.1"/>
    <property type="molecule type" value="Genomic_DNA"/>
</dbReference>
<feature type="signal peptide" evidence="1">
    <location>
        <begin position="1"/>
        <end position="20"/>
    </location>
</feature>
<evidence type="ECO:0000313" key="4">
    <source>
        <dbReference type="Proteomes" id="UP000215595"/>
    </source>
</evidence>
<organism evidence="3 4">
    <name type="scientific">Brevundimonas subvibrioides</name>
    <dbReference type="NCBI Taxonomy" id="74313"/>
    <lineage>
        <taxon>Bacteria</taxon>
        <taxon>Pseudomonadati</taxon>
        <taxon>Pseudomonadota</taxon>
        <taxon>Alphaproteobacteria</taxon>
        <taxon>Caulobacterales</taxon>
        <taxon>Caulobacteraceae</taxon>
        <taxon>Brevundimonas</taxon>
    </lineage>
</organism>
<dbReference type="GO" id="GO:0016810">
    <property type="term" value="F:hydrolase activity, acting on carbon-nitrogen (but not peptide) bonds"/>
    <property type="evidence" value="ECO:0007669"/>
    <property type="project" value="InterPro"/>
</dbReference>
<dbReference type="InterPro" id="IPR032466">
    <property type="entry name" value="Metal_Hydrolase"/>
</dbReference>
<dbReference type="InterPro" id="IPR006680">
    <property type="entry name" value="Amidohydro-rel"/>
</dbReference>
<dbReference type="Proteomes" id="UP000215595">
    <property type="component" value="Unassembled WGS sequence"/>
</dbReference>
<evidence type="ECO:0000313" key="3">
    <source>
        <dbReference type="EMBL" id="OYX35236.1"/>
    </source>
</evidence>
<dbReference type="SUPFAM" id="SSF51556">
    <property type="entry name" value="Metallo-dependent hydrolases"/>
    <property type="match status" value="1"/>
</dbReference>
<comment type="caution">
    <text evidence="3">The sequence shown here is derived from an EMBL/GenBank/DDBJ whole genome shotgun (WGS) entry which is preliminary data.</text>
</comment>
<gene>
    <name evidence="3" type="ORF">B7Z01_03485</name>
</gene>
<dbReference type="PANTHER" id="PTHR43135:SF3">
    <property type="entry name" value="ALPHA-D-RIBOSE 1-METHYLPHOSPHONATE 5-TRIPHOSPHATE DIPHOSPHATASE"/>
    <property type="match status" value="1"/>
</dbReference>
<dbReference type="InterPro" id="IPR057744">
    <property type="entry name" value="OTAase-like"/>
</dbReference>
<feature type="chain" id="PRO_5013328133" evidence="1">
    <location>
        <begin position="21"/>
        <end position="442"/>
    </location>
</feature>
<dbReference type="InterPro" id="IPR011059">
    <property type="entry name" value="Metal-dep_hydrolase_composite"/>
</dbReference>
<dbReference type="SUPFAM" id="SSF51338">
    <property type="entry name" value="Composite domain of metallo-dependent hydrolases"/>
    <property type="match status" value="1"/>
</dbReference>
<evidence type="ECO:0000256" key="1">
    <source>
        <dbReference type="SAM" id="SignalP"/>
    </source>
</evidence>
<dbReference type="AlphaFoldDB" id="A0A258FSD7"/>